<dbReference type="SUPFAM" id="SSF56784">
    <property type="entry name" value="HAD-like"/>
    <property type="match status" value="1"/>
</dbReference>
<dbReference type="Pfam" id="PF13419">
    <property type="entry name" value="HAD_2"/>
    <property type="match status" value="1"/>
</dbReference>
<reference evidence="1 2" key="1">
    <citation type="submission" date="2018-11" db="EMBL/GenBank/DDBJ databases">
        <title>Genomes From Bacteria Associated with the Canine Oral Cavity: a Test Case for Automated Genome-Based Taxonomic Assignment.</title>
        <authorList>
            <person name="Coil D.A."/>
            <person name="Jospin G."/>
            <person name="Darling A.E."/>
            <person name="Wallis C."/>
            <person name="Davis I.J."/>
            <person name="Harris S."/>
            <person name="Eisen J.A."/>
            <person name="Holcombe L.J."/>
            <person name="O'Flynn C."/>
        </authorList>
    </citation>
    <scope>NUCLEOTIDE SEQUENCE [LARGE SCALE GENOMIC DNA]</scope>
    <source>
        <strain evidence="1 2">OH2617_COT-023</strain>
    </source>
</reference>
<comment type="caution">
    <text evidence="1">The sequence shown here is derived from an EMBL/GenBank/DDBJ whole genome shotgun (WGS) entry which is preliminary data.</text>
</comment>
<dbReference type="SFLD" id="SFLDG01129">
    <property type="entry name" value="C1.5:_HAD__Beta-PGM__Phosphata"/>
    <property type="match status" value="1"/>
</dbReference>
<dbReference type="InterPro" id="IPR023198">
    <property type="entry name" value="PGP-like_dom2"/>
</dbReference>
<dbReference type="InterPro" id="IPR023214">
    <property type="entry name" value="HAD_sf"/>
</dbReference>
<dbReference type="EMBL" id="RQYS01000052">
    <property type="protein sequence ID" value="RRD59139.1"/>
    <property type="molecule type" value="Genomic_DNA"/>
</dbReference>
<dbReference type="PANTHER" id="PTHR43481">
    <property type="entry name" value="FRUCTOSE-1-PHOSPHATE PHOSPHATASE"/>
    <property type="match status" value="1"/>
</dbReference>
<name>A0A3P1XK54_TANFO</name>
<evidence type="ECO:0000313" key="2">
    <source>
        <dbReference type="Proteomes" id="UP000278609"/>
    </source>
</evidence>
<dbReference type="Proteomes" id="UP000278609">
    <property type="component" value="Unassembled WGS sequence"/>
</dbReference>
<accession>A0A3P1XK54</accession>
<keyword evidence="1" id="KW-0378">Hydrolase</keyword>
<dbReference type="Gene3D" id="3.40.50.1000">
    <property type="entry name" value="HAD superfamily/HAD-like"/>
    <property type="match status" value="1"/>
</dbReference>
<dbReference type="RefSeq" id="WP_124752284.1">
    <property type="nucleotide sequence ID" value="NZ_RQYS01000052.1"/>
</dbReference>
<dbReference type="AlphaFoldDB" id="A0A3P1XK54"/>
<dbReference type="InterPro" id="IPR051806">
    <property type="entry name" value="HAD-like_SPP"/>
</dbReference>
<dbReference type="GO" id="GO:0050308">
    <property type="term" value="F:sugar-phosphatase activity"/>
    <property type="evidence" value="ECO:0007669"/>
    <property type="project" value="TreeGrafter"/>
</dbReference>
<dbReference type="OrthoDB" id="9797743at2"/>
<organism evidence="1 2">
    <name type="scientific">Tannerella forsythia</name>
    <name type="common">Bacteroides forsythus</name>
    <dbReference type="NCBI Taxonomy" id="28112"/>
    <lineage>
        <taxon>Bacteria</taxon>
        <taxon>Pseudomonadati</taxon>
        <taxon>Bacteroidota</taxon>
        <taxon>Bacteroidia</taxon>
        <taxon>Bacteroidales</taxon>
        <taxon>Tannerellaceae</taxon>
        <taxon>Tannerella</taxon>
    </lineage>
</organism>
<dbReference type="InterPro" id="IPR006439">
    <property type="entry name" value="HAD-SF_hydro_IA"/>
</dbReference>
<dbReference type="PANTHER" id="PTHR43481:SF4">
    <property type="entry name" value="GLYCEROL-1-PHOSPHATE PHOSPHOHYDROLASE 1-RELATED"/>
    <property type="match status" value="1"/>
</dbReference>
<dbReference type="NCBIfam" id="TIGR01509">
    <property type="entry name" value="HAD-SF-IA-v3"/>
    <property type="match status" value="1"/>
</dbReference>
<proteinExistence type="predicted"/>
<dbReference type="Gene3D" id="1.10.150.240">
    <property type="entry name" value="Putative phosphatase, domain 2"/>
    <property type="match status" value="1"/>
</dbReference>
<dbReference type="PRINTS" id="PR00413">
    <property type="entry name" value="HADHALOGNASE"/>
</dbReference>
<dbReference type="SFLD" id="SFLDS00003">
    <property type="entry name" value="Haloacid_Dehalogenase"/>
    <property type="match status" value="1"/>
</dbReference>
<gene>
    <name evidence="1" type="ORF">EII40_10995</name>
</gene>
<dbReference type="InterPro" id="IPR036412">
    <property type="entry name" value="HAD-like_sf"/>
</dbReference>
<sequence>MNTYQQAVEAFLSANRYERIELKAMLFDMDGVLYDSMPNHAVAWSETMKRHGLYLSEQEVYLHEGRTGDSTIELVCRRQGTSVSSEEIQAIYREKTEAFNACPPVRPMPGSYELLQKVVRDGLTPMIVTGSGQASLFERLNTHFPNIFARERMVTAADVKRGKPDPEPYLMALEKGGLQPWEAFVVENAPLGVEAAHAAGIFTIAVNTGPLPDSLLLDAGADILLSGMPSLCDEWEKVREAGRYVSSNRYRTND</sequence>
<evidence type="ECO:0000313" key="1">
    <source>
        <dbReference type="EMBL" id="RRD59139.1"/>
    </source>
</evidence>
<dbReference type="InterPro" id="IPR041492">
    <property type="entry name" value="HAD_2"/>
</dbReference>
<protein>
    <submittedName>
        <fullName evidence="1">HAD family hydrolase</fullName>
    </submittedName>
</protein>
<dbReference type="SFLD" id="SFLDG01135">
    <property type="entry name" value="C1.5.6:_HAD__Beta-PGM__Phospha"/>
    <property type="match status" value="1"/>
</dbReference>